<dbReference type="Pfam" id="PF01960">
    <property type="entry name" value="ArgJ"/>
    <property type="match status" value="1"/>
</dbReference>
<proteinExistence type="predicted"/>
<dbReference type="SUPFAM" id="SSF56266">
    <property type="entry name" value="DmpA/ArgJ-like"/>
    <property type="match status" value="1"/>
</dbReference>
<dbReference type="InterPro" id="IPR002813">
    <property type="entry name" value="Arg_biosynth_ArgJ"/>
</dbReference>
<dbReference type="Gene3D" id="3.60.70.12">
    <property type="entry name" value="L-amino peptidase D-ALA esterase/amidase"/>
    <property type="match status" value="1"/>
</dbReference>
<dbReference type="AlphaFoldDB" id="A0A383E3X0"/>
<dbReference type="GO" id="GO:0006526">
    <property type="term" value="P:L-arginine biosynthetic process"/>
    <property type="evidence" value="ECO:0007669"/>
    <property type="project" value="InterPro"/>
</dbReference>
<sequence length="46" mass="4808">VRGKRDGRLDLGIAYSQRPCSAAGVFTTNDVKAAPVLHGQAILARG</sequence>
<dbReference type="InterPro" id="IPR016117">
    <property type="entry name" value="ArgJ-like_dom_sf"/>
</dbReference>
<organism evidence="1">
    <name type="scientific">marine metagenome</name>
    <dbReference type="NCBI Taxonomy" id="408172"/>
    <lineage>
        <taxon>unclassified sequences</taxon>
        <taxon>metagenomes</taxon>
        <taxon>ecological metagenomes</taxon>
    </lineage>
</organism>
<name>A0A383E3X0_9ZZZZ</name>
<accession>A0A383E3X0</accession>
<gene>
    <name evidence="1" type="ORF">METZ01_LOCUS504265</name>
</gene>
<dbReference type="GO" id="GO:0004358">
    <property type="term" value="F:L-glutamate N-acetyltransferase activity, acting on acetyl-L-ornithine as donor"/>
    <property type="evidence" value="ECO:0007669"/>
    <property type="project" value="InterPro"/>
</dbReference>
<evidence type="ECO:0000313" key="1">
    <source>
        <dbReference type="EMBL" id="SVE51411.1"/>
    </source>
</evidence>
<feature type="non-terminal residue" evidence="1">
    <location>
        <position position="1"/>
    </location>
</feature>
<dbReference type="EMBL" id="UINC01222569">
    <property type="protein sequence ID" value="SVE51411.1"/>
    <property type="molecule type" value="Genomic_DNA"/>
</dbReference>
<protein>
    <submittedName>
        <fullName evidence="1">Uncharacterized protein</fullName>
    </submittedName>
</protein>
<feature type="non-terminal residue" evidence="1">
    <location>
        <position position="46"/>
    </location>
</feature>
<reference evidence="1" key="1">
    <citation type="submission" date="2018-05" db="EMBL/GenBank/DDBJ databases">
        <authorList>
            <person name="Lanie J.A."/>
            <person name="Ng W.-L."/>
            <person name="Kazmierczak K.M."/>
            <person name="Andrzejewski T.M."/>
            <person name="Davidsen T.M."/>
            <person name="Wayne K.J."/>
            <person name="Tettelin H."/>
            <person name="Glass J.I."/>
            <person name="Rusch D."/>
            <person name="Podicherti R."/>
            <person name="Tsui H.-C.T."/>
            <person name="Winkler M.E."/>
        </authorList>
    </citation>
    <scope>NUCLEOTIDE SEQUENCE</scope>
</reference>